<organism evidence="4 5">
    <name type="scientific">Paenibacillus chartarius</name>
    <dbReference type="NCBI Taxonomy" id="747481"/>
    <lineage>
        <taxon>Bacteria</taxon>
        <taxon>Bacillati</taxon>
        <taxon>Bacillota</taxon>
        <taxon>Bacilli</taxon>
        <taxon>Bacillales</taxon>
        <taxon>Paenibacillaceae</taxon>
        <taxon>Paenibacillus</taxon>
    </lineage>
</organism>
<dbReference type="EMBL" id="JBHLWN010000106">
    <property type="protein sequence ID" value="MFC0215962.1"/>
    <property type="molecule type" value="Genomic_DNA"/>
</dbReference>
<dbReference type="Proteomes" id="UP001589776">
    <property type="component" value="Unassembled WGS sequence"/>
</dbReference>
<dbReference type="Pfam" id="PF09084">
    <property type="entry name" value="NMT1"/>
    <property type="match status" value="1"/>
</dbReference>
<dbReference type="InterPro" id="IPR001638">
    <property type="entry name" value="Solute-binding_3/MltF_N"/>
</dbReference>
<keyword evidence="5" id="KW-1185">Reference proteome</keyword>
<proteinExistence type="inferred from homology"/>
<evidence type="ECO:0000256" key="1">
    <source>
        <dbReference type="ARBA" id="ARBA00010742"/>
    </source>
</evidence>
<comment type="caution">
    <text evidence="4">The sequence shown here is derived from an EMBL/GenBank/DDBJ whole genome shotgun (WGS) entry which is preliminary data.</text>
</comment>
<dbReference type="PANTHER" id="PTHR30024">
    <property type="entry name" value="ALIPHATIC SULFONATES-BINDING PROTEIN-RELATED"/>
    <property type="match status" value="1"/>
</dbReference>
<dbReference type="PANTHER" id="PTHR30024:SF42">
    <property type="entry name" value="ALIPHATIC SULFONATES-BINDING PROTEIN-RELATED"/>
    <property type="match status" value="1"/>
</dbReference>
<dbReference type="Gene3D" id="3.40.190.10">
    <property type="entry name" value="Periplasmic binding protein-like II"/>
    <property type="match status" value="2"/>
</dbReference>
<feature type="domain" description="Solute-binding protein family 3/N-terminal" evidence="3">
    <location>
        <begin position="58"/>
        <end position="285"/>
    </location>
</feature>
<dbReference type="SMART" id="SM00062">
    <property type="entry name" value="PBPb"/>
    <property type="match status" value="1"/>
</dbReference>
<name>A0ABV6DTI6_9BACL</name>
<comment type="similarity">
    <text evidence="1">Belongs to the bacterial solute-binding protein SsuA/TauA family.</text>
</comment>
<dbReference type="InterPro" id="IPR015168">
    <property type="entry name" value="SsuA/THI5"/>
</dbReference>
<evidence type="ECO:0000259" key="3">
    <source>
        <dbReference type="SMART" id="SM00062"/>
    </source>
</evidence>
<evidence type="ECO:0000313" key="5">
    <source>
        <dbReference type="Proteomes" id="UP001589776"/>
    </source>
</evidence>
<feature type="chain" id="PRO_5045455129" evidence="2">
    <location>
        <begin position="23"/>
        <end position="348"/>
    </location>
</feature>
<evidence type="ECO:0000256" key="2">
    <source>
        <dbReference type="SAM" id="SignalP"/>
    </source>
</evidence>
<reference evidence="4 5" key="1">
    <citation type="submission" date="2024-09" db="EMBL/GenBank/DDBJ databases">
        <authorList>
            <person name="Sun Q."/>
            <person name="Mori K."/>
        </authorList>
    </citation>
    <scope>NUCLEOTIDE SEQUENCE [LARGE SCALE GENOMIC DNA]</scope>
    <source>
        <strain evidence="4 5">CCM 7759</strain>
    </source>
</reference>
<keyword evidence="2" id="KW-0732">Signal</keyword>
<dbReference type="SUPFAM" id="SSF53850">
    <property type="entry name" value="Periplasmic binding protein-like II"/>
    <property type="match status" value="1"/>
</dbReference>
<dbReference type="PROSITE" id="PS51257">
    <property type="entry name" value="PROKAR_LIPOPROTEIN"/>
    <property type="match status" value="1"/>
</dbReference>
<dbReference type="RefSeq" id="WP_377473661.1">
    <property type="nucleotide sequence ID" value="NZ_JBHLWN010000106.1"/>
</dbReference>
<accession>A0ABV6DTI6</accession>
<evidence type="ECO:0000313" key="4">
    <source>
        <dbReference type="EMBL" id="MFC0215962.1"/>
    </source>
</evidence>
<protein>
    <submittedName>
        <fullName evidence="4">ABC transporter substrate-binding protein</fullName>
    </submittedName>
</protein>
<sequence>MKKKGTWLLPAALILSTALGLAGCGKTDTKTAAASGAAASGAASPAAAAATAAKFPEKLNIGYISANNSQTITGPEGWAQEQGKLQQELGKYGVKEFKYIPFPNGPNLNEAMTAGQVDIGIYGDTPAINGRSAGLKGRLINISQSGMNAWLVTKEGSGISSVADLKGKKVATSQGSYMNRYLVGLLKEQGLDKDVKLVHLLPPDGEAALARGEIAAYAYPSGSGPAILKKGGYTVIDEAKKHPALRGSSVTVVREAYLKDNPEFPKVWNQLRKDAIADAKKNVEPFYQLLAKTTGFSVEVVKESYPFDQWKEEDLAPDAIQLVEGTKAWLVQEGLAKKDFALDEWIYK</sequence>
<feature type="signal peptide" evidence="2">
    <location>
        <begin position="1"/>
        <end position="22"/>
    </location>
</feature>
<gene>
    <name evidence="4" type="ORF">ACFFK0_26540</name>
</gene>